<evidence type="ECO:0000256" key="3">
    <source>
        <dbReference type="ARBA" id="ARBA00022776"/>
    </source>
</evidence>
<dbReference type="Proteomes" id="UP000504637">
    <property type="component" value="Unplaced"/>
</dbReference>
<evidence type="ECO:0000256" key="4">
    <source>
        <dbReference type="ARBA" id="ARBA00023242"/>
    </source>
</evidence>
<evidence type="ECO:0008006" key="9">
    <source>
        <dbReference type="Google" id="ProtNLM"/>
    </source>
</evidence>
<reference evidence="8" key="2">
    <citation type="submission" date="2020-04" db="EMBL/GenBank/DDBJ databases">
        <authorList>
            <consortium name="NCBI Genome Project"/>
        </authorList>
    </citation>
    <scope>NUCLEOTIDE SEQUENCE</scope>
    <source>
        <strain evidence="8">CBS 342.82</strain>
    </source>
</reference>
<feature type="compositionally biased region" description="Polar residues" evidence="6">
    <location>
        <begin position="1432"/>
        <end position="1457"/>
    </location>
</feature>
<feature type="compositionally biased region" description="Basic and acidic residues" evidence="6">
    <location>
        <begin position="1332"/>
        <end position="1343"/>
    </location>
</feature>
<evidence type="ECO:0000256" key="2">
    <source>
        <dbReference type="ARBA" id="ARBA00022618"/>
    </source>
</evidence>
<keyword evidence="3" id="KW-0498">Mitosis</keyword>
<dbReference type="GO" id="GO:0005634">
    <property type="term" value="C:nucleus"/>
    <property type="evidence" value="ECO:0007669"/>
    <property type="project" value="UniProtKB-SubCell"/>
</dbReference>
<reference evidence="8" key="3">
    <citation type="submission" date="2025-08" db="UniProtKB">
        <authorList>
            <consortium name="RefSeq"/>
        </authorList>
    </citation>
    <scope>IDENTIFICATION</scope>
    <source>
        <strain evidence="8">CBS 342.82</strain>
    </source>
</reference>
<dbReference type="RefSeq" id="XP_033459514.1">
    <property type="nucleotide sequence ID" value="XM_033605073.1"/>
</dbReference>
<dbReference type="GeneID" id="54362873"/>
<dbReference type="PANTHER" id="PTHR12663:SF0">
    <property type="entry name" value="PRECOCIOUS DISSOCIATION OF SISTERS 5, ISOFORM A"/>
    <property type="match status" value="1"/>
</dbReference>
<dbReference type="GO" id="GO:0007064">
    <property type="term" value="P:mitotic sister chromatid cohesion"/>
    <property type="evidence" value="ECO:0007669"/>
    <property type="project" value="InterPro"/>
</dbReference>
<feature type="region of interest" description="Disordered" evidence="6">
    <location>
        <begin position="1"/>
        <end position="21"/>
    </location>
</feature>
<sequence length="1457" mass="160694">MPRRKRAASPAPVEDVEEEIEELDADVEGDLRASKRLRFNEPLTWRAGKAIPVSELLRRLRTLYEELQPMEQLDEEEQDARRSLAPKAQELASSMLLGHKDKGIRAFAMLGIVEMFRILAPHAPYTTSQLKEIFGLFVTSIIPALATPSDPYNAQHHSILESLGTWQSIVLISDIPGSEQLITDLFSNCFDVVSGTIRGSGTDQVSKNVEFHMSQMLSTLVEESGTLPSPVVEVILAQFLRADLSALASSSKKGEQAPAPRELSSAYTMAQYTCNTCADKMARYIGHYFNAVLIDASETSTTTKSNKTKPKRRNHEDSDDEDDAGLLTPPSEEDLQEAEKAHRLLRELWRSCPDVIRNVVPQVEAQVTGENVNLRVMAVQTIGDMVAGIGAAGWPPSVQLDPSAHPSQSSQEYSPPPQDLGILLTPNAPHAFASVYPSAYQGFMDRHRDKAAAVRSVWVAEAGQIVLTSGGGKGLETEQESSLLRHISDMLVDHDEKVRLSAVQSIARFNFPLIVQKLGSNGGVMDVGSILANLADRAVDPKSLVHTSALELLGRIWGVASGAIAEGNTVVRKILGGIPSHILEARYKNIGSINVTVPQVLNESLLPVGFPPLKAKASTSGIQRVDGEESAMHPDRIRVERLLVLLRDLGERAQKVFFQLQIQSVSRAAYVDKILEHSEISNKAREGDSAESAKQISKLIDALVRDLPDPKSAAEQLGKFFNYHDRRNFALVRFCYSAESDYKRVVNALKELRKRLEQAPSDVSATSDTVISFLRSASLLVYNKSHVPAIMEFARTDQQGLGQAANEILKEIATRSPTVFKAHVKELCETLKQQAPTATTPNDPSAVDSLKACAGFSRRFPKEMLSDRDFYKAMAKMAMHGVPSAAAKHAVTVIVTSADKKDMYVKDIMQYCMKGFQLGAESYTSRLAAMSQLRLLANAETERFDEAITQIVADKVLAQSPTAADETDPEWDDTVSDDLAARILALRLLVNGFRGKAIRAETEKLSTSLEDASVPIFKLLNTLIEQAGELSQESGGSTPAHYKARLRLAAAKLILKLCCIRSCDALFLPADFNRLIKIAQDPVEQVRTGFNGTLKKYLGQGKLRARFYGLVFIYAFEPIKSVKENTATWIRARAAAYAQRQEGILEGVFPRFLSLLAHHDDFGTETDDLVDSVEYIMFYLKNVATETNLPHIYKFAQAMKAMGIQDRIDPNKSENLYVLSDLSEAIIRQYQEIRGWSLPVLPGKPALPQGLFSRIHSTAMAQEISEKRFLPEDMIDRLEDLVKSSVKSKKRKAEGVSTQSVKKPRQSLSTSHKPTSTRRTPKSTKTPKPKKTSRDSVPDSERRKSSRSNRARNYAENDDSEDDEEMEQWQATSDAESAAPEDAEDAEDAEERESSTPPTSQPAPPARSAERTRSKATATPASRATRGRSLRQQKQSTTNAVDSDSDGLSNPPSDMED</sequence>
<keyword evidence="7" id="KW-1185">Reference proteome</keyword>
<feature type="compositionally biased region" description="Acidic residues" evidence="6">
    <location>
        <begin position="1356"/>
        <end position="1367"/>
    </location>
</feature>
<evidence type="ECO:0000313" key="8">
    <source>
        <dbReference type="RefSeq" id="XP_033459514.1"/>
    </source>
</evidence>
<dbReference type="GO" id="GO:0006281">
    <property type="term" value="P:DNA repair"/>
    <property type="evidence" value="ECO:0007669"/>
    <property type="project" value="TreeGrafter"/>
</dbReference>
<evidence type="ECO:0000256" key="6">
    <source>
        <dbReference type="SAM" id="MobiDB-lite"/>
    </source>
</evidence>
<evidence type="ECO:0000313" key="7">
    <source>
        <dbReference type="Proteomes" id="UP000504637"/>
    </source>
</evidence>
<feature type="compositionally biased region" description="Acidic residues" evidence="6">
    <location>
        <begin position="1379"/>
        <end position="1391"/>
    </location>
</feature>
<reference evidence="8" key="1">
    <citation type="submission" date="2020-01" db="EMBL/GenBank/DDBJ databases">
        <authorList>
            <consortium name="DOE Joint Genome Institute"/>
            <person name="Haridas S."/>
            <person name="Albert R."/>
            <person name="Binder M."/>
            <person name="Bloem J."/>
            <person name="Labutti K."/>
            <person name="Salamov A."/>
            <person name="Andreopoulos B."/>
            <person name="Baker S.E."/>
            <person name="Barry K."/>
            <person name="Bills G."/>
            <person name="Bluhm B.H."/>
            <person name="Cannon C."/>
            <person name="Castanera R."/>
            <person name="Culley D.E."/>
            <person name="Daum C."/>
            <person name="Ezra D."/>
            <person name="Gonzalez J.B."/>
            <person name="Henrissat B."/>
            <person name="Kuo A."/>
            <person name="Liang C."/>
            <person name="Lipzen A."/>
            <person name="Lutzoni F."/>
            <person name="Magnuson J."/>
            <person name="Mondo S."/>
            <person name="Nolan M."/>
            <person name="Ohm R."/>
            <person name="Pangilinan J."/>
            <person name="Park H.-J."/>
            <person name="Ramirez L."/>
            <person name="Alfaro M."/>
            <person name="Sun H."/>
            <person name="Tritt A."/>
            <person name="Yoshinaga Y."/>
            <person name="Zwiers L.-H."/>
            <person name="Turgeon B.G."/>
            <person name="Goodwin S.B."/>
            <person name="Spatafora J.W."/>
            <person name="Crous P.W."/>
            <person name="Grigoriev I.V."/>
        </authorList>
    </citation>
    <scope>NUCLEOTIDE SEQUENCE</scope>
    <source>
        <strain evidence="8">CBS 342.82</strain>
    </source>
</reference>
<dbReference type="Pfam" id="PF20168">
    <property type="entry name" value="PDS5"/>
    <property type="match status" value="1"/>
</dbReference>
<accession>A0A6J3M3K1</accession>
<keyword evidence="2" id="KW-0132">Cell division</keyword>
<dbReference type="InterPro" id="IPR011989">
    <property type="entry name" value="ARM-like"/>
</dbReference>
<dbReference type="Gene3D" id="1.25.10.10">
    <property type="entry name" value="Leucine-rich Repeat Variant"/>
    <property type="match status" value="1"/>
</dbReference>
<dbReference type="SUPFAM" id="SSF48371">
    <property type="entry name" value="ARM repeat"/>
    <property type="match status" value="1"/>
</dbReference>
<dbReference type="GO" id="GO:0000785">
    <property type="term" value="C:chromatin"/>
    <property type="evidence" value="ECO:0007669"/>
    <property type="project" value="TreeGrafter"/>
</dbReference>
<feature type="region of interest" description="Disordered" evidence="6">
    <location>
        <begin position="299"/>
        <end position="338"/>
    </location>
</feature>
<protein>
    <recommendedName>
        <fullName evidence="9">ARM repeat-containing protein</fullName>
    </recommendedName>
</protein>
<organism evidence="8">
    <name type="scientific">Dissoconium aciculare CBS 342.82</name>
    <dbReference type="NCBI Taxonomy" id="1314786"/>
    <lineage>
        <taxon>Eukaryota</taxon>
        <taxon>Fungi</taxon>
        <taxon>Dikarya</taxon>
        <taxon>Ascomycota</taxon>
        <taxon>Pezizomycotina</taxon>
        <taxon>Dothideomycetes</taxon>
        <taxon>Dothideomycetidae</taxon>
        <taxon>Mycosphaerellales</taxon>
        <taxon>Dissoconiaceae</taxon>
        <taxon>Dissoconium</taxon>
    </lineage>
</organism>
<feature type="compositionally biased region" description="Polar residues" evidence="6">
    <location>
        <begin position="1296"/>
        <end position="1312"/>
    </location>
</feature>
<dbReference type="InterPro" id="IPR016024">
    <property type="entry name" value="ARM-type_fold"/>
</dbReference>
<dbReference type="InterPro" id="IPR039776">
    <property type="entry name" value="Pds5"/>
</dbReference>
<evidence type="ECO:0000256" key="5">
    <source>
        <dbReference type="ARBA" id="ARBA00023306"/>
    </source>
</evidence>
<dbReference type="CDD" id="cd19953">
    <property type="entry name" value="PDS5"/>
    <property type="match status" value="1"/>
</dbReference>
<keyword evidence="4" id="KW-0539">Nucleus</keyword>
<proteinExistence type="predicted"/>
<comment type="subcellular location">
    <subcellularLocation>
        <location evidence="1">Nucleus</location>
    </subcellularLocation>
</comment>
<gene>
    <name evidence="8" type="ORF">K489DRAFT_381241</name>
</gene>
<dbReference type="PANTHER" id="PTHR12663">
    <property type="entry name" value="ANDROGEN INDUCED INHIBITOR OF PROLIFERATION AS3 / PDS5-RELATED"/>
    <property type="match status" value="1"/>
</dbReference>
<feature type="region of interest" description="Disordered" evidence="6">
    <location>
        <begin position="1285"/>
        <end position="1457"/>
    </location>
</feature>
<feature type="region of interest" description="Disordered" evidence="6">
    <location>
        <begin position="397"/>
        <end position="416"/>
    </location>
</feature>
<name>A0A6J3M3K1_9PEZI</name>
<dbReference type="OrthoDB" id="200660at2759"/>
<keyword evidence="5" id="KW-0131">Cell cycle</keyword>
<dbReference type="GO" id="GO:0051301">
    <property type="term" value="P:cell division"/>
    <property type="evidence" value="ECO:0007669"/>
    <property type="project" value="UniProtKB-KW"/>
</dbReference>
<evidence type="ECO:0000256" key="1">
    <source>
        <dbReference type="ARBA" id="ARBA00004123"/>
    </source>
</evidence>
<feature type="compositionally biased region" description="Basic residues" evidence="6">
    <location>
        <begin position="1315"/>
        <end position="1331"/>
    </location>
</feature>